<dbReference type="EMBL" id="LWDX02027698">
    <property type="protein sequence ID" value="OEL29369.1"/>
    <property type="molecule type" value="Genomic_DNA"/>
</dbReference>
<dbReference type="PANTHER" id="PTHR33110:SF134">
    <property type="entry name" value="OS09G0565350 PROTEIN"/>
    <property type="match status" value="1"/>
</dbReference>
<organism evidence="2 3">
    <name type="scientific">Dichanthelium oligosanthes</name>
    <dbReference type="NCBI Taxonomy" id="888268"/>
    <lineage>
        <taxon>Eukaryota</taxon>
        <taxon>Viridiplantae</taxon>
        <taxon>Streptophyta</taxon>
        <taxon>Embryophyta</taxon>
        <taxon>Tracheophyta</taxon>
        <taxon>Spermatophyta</taxon>
        <taxon>Magnoliopsida</taxon>
        <taxon>Liliopsida</taxon>
        <taxon>Poales</taxon>
        <taxon>Poaceae</taxon>
        <taxon>PACMAD clade</taxon>
        <taxon>Panicoideae</taxon>
        <taxon>Panicodae</taxon>
        <taxon>Paniceae</taxon>
        <taxon>Dichantheliinae</taxon>
        <taxon>Dichanthelium</taxon>
    </lineage>
</organism>
<accession>A0A1E5VW93</accession>
<evidence type="ECO:0000256" key="1">
    <source>
        <dbReference type="SAM" id="MobiDB-lite"/>
    </source>
</evidence>
<keyword evidence="3" id="KW-1185">Reference proteome</keyword>
<name>A0A1E5VW93_9POAL</name>
<protein>
    <submittedName>
        <fullName evidence="2">Uncharacterized protein</fullName>
    </submittedName>
</protein>
<feature type="compositionally biased region" description="Basic and acidic residues" evidence="1">
    <location>
        <begin position="377"/>
        <end position="392"/>
    </location>
</feature>
<gene>
    <name evidence="2" type="ORF">BAE44_0009611</name>
</gene>
<dbReference type="STRING" id="888268.A0A1E5VW93"/>
<evidence type="ECO:0000313" key="3">
    <source>
        <dbReference type="Proteomes" id="UP000095767"/>
    </source>
</evidence>
<evidence type="ECO:0000313" key="2">
    <source>
        <dbReference type="EMBL" id="OEL29369.1"/>
    </source>
</evidence>
<sequence>MDTAAASTLWPGLPFDLLRDISCRLHDAGDYVRFHAVCEPWRDTLTPAPRPPAYLPWLLRPRDANGHRMARCVFSSSVWARVEDRRWVISAHDGTAAGLLTTSACPDSANGLAGCPLTGSAGGAAPFPCYSDEIKPWADGAVGRVSGDGTILLYAWAFPLHWPRPQLNFNMALLRSNDAAWTFLQRDDHIASSNRGPCCAAYLMVSYSEGLMSLNTTPSVSIYALREQPEGGGEPRWVKRGGRRFADRVLFVGQPTSFAVDASRLGMSGGCVYSILHGKDSELVEQLPVYWNHKACTWITPQPANASTKVRMRRNHSEEISFTVGYRASARCQGVGGVSLTFSAGGTVAMCSGSKALGEDGNALTGSQAEKMTVATPRDKGLGDRRDLRAKGPDPSSHRHRTNRIGSLGFKPRRLQSSKPSPPTRFGEEKRIKMFLGAIPRRPSKEAAYKQLRSHLTVMATCVAVIRAAPYILHFLTRDGDIQELKLEL</sequence>
<reference evidence="2 3" key="1">
    <citation type="submission" date="2016-09" db="EMBL/GenBank/DDBJ databases">
        <title>The draft genome of Dichanthelium oligosanthes: A C3 panicoid grass species.</title>
        <authorList>
            <person name="Studer A.J."/>
            <person name="Schnable J.C."/>
            <person name="Brutnell T.P."/>
        </authorList>
    </citation>
    <scope>NUCLEOTIDE SEQUENCE [LARGE SCALE GENOMIC DNA]</scope>
    <source>
        <strain evidence="3">cv. Kellogg 1175</strain>
        <tissue evidence="2">Leaf</tissue>
    </source>
</reference>
<feature type="region of interest" description="Disordered" evidence="1">
    <location>
        <begin position="362"/>
        <end position="426"/>
    </location>
</feature>
<dbReference type="OrthoDB" id="694831at2759"/>
<proteinExistence type="predicted"/>
<comment type="caution">
    <text evidence="2">The sequence shown here is derived from an EMBL/GenBank/DDBJ whole genome shotgun (WGS) entry which is preliminary data.</text>
</comment>
<dbReference type="PANTHER" id="PTHR33110">
    <property type="entry name" value="F-BOX/KELCH-REPEAT PROTEIN-RELATED"/>
    <property type="match status" value="1"/>
</dbReference>
<dbReference type="Proteomes" id="UP000095767">
    <property type="component" value="Unassembled WGS sequence"/>
</dbReference>
<dbReference type="AlphaFoldDB" id="A0A1E5VW93"/>